<sequence>MRFSSCLFLSSSDSPRSIRLFSSSFVHSTALLLSPDASSSSSSSASPQNYHCPPTGSGGLLCSVLVHWQNHLSTCLHSMSWHIFLELILLHQFPKRTPDFPQHCLEFPGLPYFEIATVRKSSASYSFECQESHNLNQT</sequence>
<name>A0ACB9S2N8_9MYRT</name>
<gene>
    <name evidence="1" type="ORF">MLD38_008385</name>
</gene>
<proteinExistence type="predicted"/>
<keyword evidence="2" id="KW-1185">Reference proteome</keyword>
<evidence type="ECO:0000313" key="1">
    <source>
        <dbReference type="EMBL" id="KAI4382417.1"/>
    </source>
</evidence>
<accession>A0ACB9S2N8</accession>
<evidence type="ECO:0000313" key="2">
    <source>
        <dbReference type="Proteomes" id="UP001057402"/>
    </source>
</evidence>
<protein>
    <submittedName>
        <fullName evidence="1">Uncharacterized protein</fullName>
    </submittedName>
</protein>
<dbReference type="Proteomes" id="UP001057402">
    <property type="component" value="Chromosome 3"/>
</dbReference>
<comment type="caution">
    <text evidence="1">The sequence shown here is derived from an EMBL/GenBank/DDBJ whole genome shotgun (WGS) entry which is preliminary data.</text>
</comment>
<dbReference type="EMBL" id="CM042882">
    <property type="protein sequence ID" value="KAI4382417.1"/>
    <property type="molecule type" value="Genomic_DNA"/>
</dbReference>
<organism evidence="1 2">
    <name type="scientific">Melastoma candidum</name>
    <dbReference type="NCBI Taxonomy" id="119954"/>
    <lineage>
        <taxon>Eukaryota</taxon>
        <taxon>Viridiplantae</taxon>
        <taxon>Streptophyta</taxon>
        <taxon>Embryophyta</taxon>
        <taxon>Tracheophyta</taxon>
        <taxon>Spermatophyta</taxon>
        <taxon>Magnoliopsida</taxon>
        <taxon>eudicotyledons</taxon>
        <taxon>Gunneridae</taxon>
        <taxon>Pentapetalae</taxon>
        <taxon>rosids</taxon>
        <taxon>malvids</taxon>
        <taxon>Myrtales</taxon>
        <taxon>Melastomataceae</taxon>
        <taxon>Melastomatoideae</taxon>
        <taxon>Melastomateae</taxon>
        <taxon>Melastoma</taxon>
    </lineage>
</organism>
<reference evidence="2" key="1">
    <citation type="journal article" date="2023" name="Front. Plant Sci.">
        <title>Chromosomal-level genome assembly of Melastoma candidum provides insights into trichome evolution.</title>
        <authorList>
            <person name="Zhong Y."/>
            <person name="Wu W."/>
            <person name="Sun C."/>
            <person name="Zou P."/>
            <person name="Liu Y."/>
            <person name="Dai S."/>
            <person name="Zhou R."/>
        </authorList>
    </citation>
    <scope>NUCLEOTIDE SEQUENCE [LARGE SCALE GENOMIC DNA]</scope>
</reference>